<dbReference type="KEGG" id="ptrt:HU722_0019660"/>
<name>A0A8H9Z1J7_9PSED</name>
<evidence type="ECO:0000313" key="3">
    <source>
        <dbReference type="Proteomes" id="UP000615613"/>
    </source>
</evidence>
<gene>
    <name evidence="2" type="ORF">HU722_0019660</name>
    <name evidence="1" type="ORF">HU722_44350</name>
</gene>
<dbReference type="Proteomes" id="UP000615613">
    <property type="component" value="Chromosome"/>
</dbReference>
<dbReference type="EMBL" id="JABWQF010000048">
    <property type="protein sequence ID" value="MBC3298581.1"/>
    <property type="molecule type" value="Genomic_DNA"/>
</dbReference>
<organism evidence="1">
    <name type="scientific">Pseudomonas tritici</name>
    <dbReference type="NCBI Taxonomy" id="2745518"/>
    <lineage>
        <taxon>Bacteria</taxon>
        <taxon>Pseudomonadati</taxon>
        <taxon>Pseudomonadota</taxon>
        <taxon>Gammaproteobacteria</taxon>
        <taxon>Pseudomonadales</taxon>
        <taxon>Pseudomonadaceae</taxon>
        <taxon>Pseudomonas</taxon>
    </lineage>
</organism>
<keyword evidence="3" id="KW-1185">Reference proteome</keyword>
<evidence type="ECO:0000313" key="2">
    <source>
        <dbReference type="EMBL" id="QXH82195.1"/>
    </source>
</evidence>
<evidence type="ECO:0000313" key="1">
    <source>
        <dbReference type="EMBL" id="MBC3298581.1"/>
    </source>
</evidence>
<dbReference type="AlphaFoldDB" id="A0A8H9Z1J7"/>
<reference evidence="2" key="2">
    <citation type="submission" date="2021-06" db="EMBL/GenBank/DDBJ databases">
        <title>Updating the genus Pseudomonas: Description of 43 new species and partition of the Pseudomonas putida group.</title>
        <authorList>
            <person name="Girard L."/>
            <person name="Lood C."/>
            <person name="Vandamme P."/>
            <person name="Rokni-Zadeh H."/>
            <person name="van Noort V."/>
            <person name="Hofte M."/>
            <person name="Lavigne R."/>
            <person name="De Mot R."/>
        </authorList>
    </citation>
    <scope>NUCLEOTIDE SEQUENCE</scope>
    <source>
        <strain evidence="2">SWRI145</strain>
    </source>
</reference>
<protein>
    <submittedName>
        <fullName evidence="1">Uncharacterized protein</fullName>
    </submittedName>
</protein>
<accession>A0A8H9Z1J7</accession>
<sequence length="89" mass="10105">MTSTLAVSDILGPWSGDTPTGIIQRCREAWDTPLESLNDLMVATFLNQNIATEHLLIEAKRHMKDQERDETEYFDGQLLEAIERLQSGE</sequence>
<reference evidence="1" key="1">
    <citation type="journal article" date="2020" name="Microorganisms">
        <title>Reliable Identification of Environmental Pseudomonas Isolates Using the rpoD Gene.</title>
        <authorList>
            <consortium name="The Broad Institute Genome Sequencing Platform"/>
            <person name="Girard L."/>
            <person name="Lood C."/>
            <person name="Rokni-Zadeh H."/>
            <person name="van Noort V."/>
            <person name="Lavigne R."/>
            <person name="De Mot R."/>
        </authorList>
    </citation>
    <scope>NUCLEOTIDE SEQUENCE [LARGE SCALE GENOMIC DNA]</scope>
    <source>
        <strain evidence="1">SWRI145</strain>
    </source>
</reference>
<proteinExistence type="predicted"/>
<dbReference type="RefSeq" id="WP_065946353.1">
    <property type="nucleotide sequence ID" value="NZ_CP077084.1"/>
</dbReference>
<dbReference type="EMBL" id="CP077084">
    <property type="protein sequence ID" value="QXH82195.1"/>
    <property type="molecule type" value="Genomic_DNA"/>
</dbReference>